<evidence type="ECO:0000313" key="8">
    <source>
        <dbReference type="EnsemblMetazoa" id="tetur16g02110.1"/>
    </source>
</evidence>
<feature type="transmembrane region" description="Helical" evidence="7">
    <location>
        <begin position="30"/>
        <end position="56"/>
    </location>
</feature>
<evidence type="ECO:0000256" key="7">
    <source>
        <dbReference type="SAM" id="Phobius"/>
    </source>
</evidence>
<comment type="subcellular location">
    <subcellularLocation>
        <location evidence="1">Membrane</location>
        <topology evidence="1">Multi-pass membrane protein</topology>
    </subcellularLocation>
</comment>
<keyword evidence="3 7" id="KW-0812">Transmembrane</keyword>
<reference evidence="8" key="2">
    <citation type="submission" date="2015-06" db="UniProtKB">
        <authorList>
            <consortium name="EnsemblMetazoa"/>
        </authorList>
    </citation>
    <scope>IDENTIFICATION</scope>
</reference>
<feature type="transmembrane region" description="Helical" evidence="7">
    <location>
        <begin position="6"/>
        <end position="23"/>
    </location>
</feature>
<dbReference type="OMA" id="DTNNYLH"/>
<accession>T1KNT2</accession>
<evidence type="ECO:0000256" key="1">
    <source>
        <dbReference type="ARBA" id="ARBA00004141"/>
    </source>
</evidence>
<sequence>MTLFEFSGCALIAFGPPMTMFFLTLADNPIFIIVMISSGFFWLLSLLVSSIIWTIVFPLKEILVFGVICSVIVQEIYRYLFYAILKKAQIGLQKVSDVGNRGHLYSISWSTLSYVSGFGFGIMSGAFSLVNVLADSTGPGTVGLYGDSPYFFISTSLITLALILLHTFWGIIFFDALDKKCRYKIGYVVVSHLAVSALTFFNQQQLYLASLIPCYLITVITASIAYQCAGGTLKSLKESLPFVSG</sequence>
<feature type="transmembrane region" description="Helical" evidence="7">
    <location>
        <begin position="150"/>
        <end position="173"/>
    </location>
</feature>
<dbReference type="HOGENOM" id="CLU_086389_0_0_1"/>
<dbReference type="GO" id="GO:0016020">
    <property type="term" value="C:membrane"/>
    <property type="evidence" value="ECO:0007669"/>
    <property type="project" value="UniProtKB-SubCell"/>
</dbReference>
<dbReference type="GO" id="GO:0016485">
    <property type="term" value="P:protein processing"/>
    <property type="evidence" value="ECO:0007669"/>
    <property type="project" value="InterPro"/>
</dbReference>
<evidence type="ECO:0008006" key="10">
    <source>
        <dbReference type="Google" id="ProtNLM"/>
    </source>
</evidence>
<reference evidence="9" key="1">
    <citation type="submission" date="2011-08" db="EMBL/GenBank/DDBJ databases">
        <authorList>
            <person name="Rombauts S."/>
        </authorList>
    </citation>
    <scope>NUCLEOTIDE SEQUENCE</scope>
    <source>
        <strain evidence="9">London</strain>
    </source>
</reference>
<dbReference type="GO" id="GO:0007219">
    <property type="term" value="P:Notch signaling pathway"/>
    <property type="evidence" value="ECO:0007669"/>
    <property type="project" value="UniProtKB-KW"/>
</dbReference>
<proteinExistence type="inferred from homology"/>
<keyword evidence="5 7" id="KW-1133">Transmembrane helix</keyword>
<name>T1KNT2_TETUR</name>
<evidence type="ECO:0000256" key="4">
    <source>
        <dbReference type="ARBA" id="ARBA00022976"/>
    </source>
</evidence>
<evidence type="ECO:0000256" key="6">
    <source>
        <dbReference type="ARBA" id="ARBA00023136"/>
    </source>
</evidence>
<feature type="transmembrane region" description="Helical" evidence="7">
    <location>
        <begin position="62"/>
        <end position="85"/>
    </location>
</feature>
<dbReference type="PANTHER" id="PTHR12889">
    <property type="entry name" value="GAMMA-SECRETASE SUBUNIT APH-1"/>
    <property type="match status" value="1"/>
</dbReference>
<feature type="transmembrane region" description="Helical" evidence="7">
    <location>
        <begin position="185"/>
        <end position="201"/>
    </location>
</feature>
<dbReference type="Pfam" id="PF06105">
    <property type="entry name" value="Aph-1"/>
    <property type="match status" value="1"/>
</dbReference>
<dbReference type="STRING" id="32264.T1KNT2"/>
<dbReference type="KEGG" id="tut:107365954"/>
<dbReference type="AlphaFoldDB" id="T1KNT2"/>
<keyword evidence="6 7" id="KW-0472">Membrane</keyword>
<dbReference type="EMBL" id="CAEY01000277">
    <property type="status" value="NOT_ANNOTATED_CDS"/>
    <property type="molecule type" value="Genomic_DNA"/>
</dbReference>
<evidence type="ECO:0000313" key="9">
    <source>
        <dbReference type="Proteomes" id="UP000015104"/>
    </source>
</evidence>
<comment type="similarity">
    <text evidence="2">Belongs to the APH-1 family.</text>
</comment>
<evidence type="ECO:0000256" key="2">
    <source>
        <dbReference type="ARBA" id="ARBA00005577"/>
    </source>
</evidence>
<evidence type="ECO:0000256" key="3">
    <source>
        <dbReference type="ARBA" id="ARBA00022692"/>
    </source>
</evidence>
<keyword evidence="4" id="KW-0914">Notch signaling pathway</keyword>
<dbReference type="Proteomes" id="UP000015104">
    <property type="component" value="Unassembled WGS sequence"/>
</dbReference>
<dbReference type="InterPro" id="IPR009294">
    <property type="entry name" value="Aph-1"/>
</dbReference>
<keyword evidence="9" id="KW-1185">Reference proteome</keyword>
<gene>
    <name evidence="8" type="primary">107365954</name>
</gene>
<feature type="transmembrane region" description="Helical" evidence="7">
    <location>
        <begin position="207"/>
        <end position="229"/>
    </location>
</feature>
<protein>
    <recommendedName>
        <fullName evidence="10">Gamma-secretase subunit Aph-1</fullName>
    </recommendedName>
</protein>
<feature type="transmembrane region" description="Helical" evidence="7">
    <location>
        <begin position="106"/>
        <end position="130"/>
    </location>
</feature>
<dbReference type="EnsemblMetazoa" id="tetur16g02110.1">
    <property type="protein sequence ID" value="tetur16g02110.1"/>
    <property type="gene ID" value="tetur16g02110"/>
</dbReference>
<dbReference type="eggNOG" id="KOG3972">
    <property type="taxonomic scope" value="Eukaryota"/>
</dbReference>
<evidence type="ECO:0000256" key="5">
    <source>
        <dbReference type="ARBA" id="ARBA00022989"/>
    </source>
</evidence>
<dbReference type="OrthoDB" id="6507463at2759"/>
<organism evidence="8 9">
    <name type="scientific">Tetranychus urticae</name>
    <name type="common">Two-spotted spider mite</name>
    <dbReference type="NCBI Taxonomy" id="32264"/>
    <lineage>
        <taxon>Eukaryota</taxon>
        <taxon>Metazoa</taxon>
        <taxon>Ecdysozoa</taxon>
        <taxon>Arthropoda</taxon>
        <taxon>Chelicerata</taxon>
        <taxon>Arachnida</taxon>
        <taxon>Acari</taxon>
        <taxon>Acariformes</taxon>
        <taxon>Trombidiformes</taxon>
        <taxon>Prostigmata</taxon>
        <taxon>Eleutherengona</taxon>
        <taxon>Raphignathae</taxon>
        <taxon>Tetranychoidea</taxon>
        <taxon>Tetranychidae</taxon>
        <taxon>Tetranychus</taxon>
    </lineage>
</organism>